<dbReference type="AlphaFoldDB" id="A0AAD9YPQ7"/>
<keyword evidence="5" id="KW-0560">Oxidoreductase</keyword>
<organism evidence="7 8">
    <name type="scientific">Colletotrichum kahawae</name>
    <name type="common">Coffee berry disease fungus</name>
    <dbReference type="NCBI Taxonomy" id="34407"/>
    <lineage>
        <taxon>Eukaryota</taxon>
        <taxon>Fungi</taxon>
        <taxon>Dikarya</taxon>
        <taxon>Ascomycota</taxon>
        <taxon>Pezizomycotina</taxon>
        <taxon>Sordariomycetes</taxon>
        <taxon>Hypocreomycetidae</taxon>
        <taxon>Glomerellales</taxon>
        <taxon>Glomerellaceae</taxon>
        <taxon>Colletotrichum</taxon>
        <taxon>Colletotrichum gloeosporioides species complex</taxon>
    </lineage>
</organism>
<dbReference type="PANTHER" id="PTHR10961:SF26">
    <property type="entry name" value="L-SACCHAROPINE OXIDASE"/>
    <property type="match status" value="1"/>
</dbReference>
<sequence>MSKPSVLIVGGGVFGTSTAYHMSLRGYSSVTVLDRFDAPSKDSAATDLNKVVRADYPSPLYAKLGDETMREWTNPSSIFAGMYRETGWIMSGHRMTRGWLHSAAETAEKAGREGVKFMSTEDMKQRWPVLTGDFPDWTNLWSPVAGWVPSGQALLRMANAAKAQGVKYISGEAGYVKKLLYDSDGTCKGAIAADGIIYTADIVVLATGANTATLVDAKKEVVAQTSVICVMKLEPHEVEKYKDIPIIDDFEQELADRPFVSTKLCWDGIASDLNFRICPYPNTKNLFVATVGSNHGFKFLPIIGKYVIDMLEGKLSEDLKELWSWKNGRVPEGTQDPHPWPLRDLSDLSGWRSRNAAGNGKLPWTWSRL</sequence>
<comment type="cofactor">
    <cofactor evidence="1">
        <name>FAD</name>
        <dbReference type="ChEBI" id="CHEBI:57692"/>
    </cofactor>
</comment>
<dbReference type="InterPro" id="IPR045170">
    <property type="entry name" value="MTOX"/>
</dbReference>
<evidence type="ECO:0000259" key="6">
    <source>
        <dbReference type="Pfam" id="PF01266"/>
    </source>
</evidence>
<keyword evidence="8" id="KW-1185">Reference proteome</keyword>
<evidence type="ECO:0000256" key="5">
    <source>
        <dbReference type="ARBA" id="ARBA00023002"/>
    </source>
</evidence>
<keyword evidence="3" id="KW-0285">Flavoprotein</keyword>
<dbReference type="Proteomes" id="UP001281614">
    <property type="component" value="Unassembled WGS sequence"/>
</dbReference>
<protein>
    <recommendedName>
        <fullName evidence="6">FAD dependent oxidoreductase domain-containing protein</fullName>
    </recommendedName>
</protein>
<evidence type="ECO:0000256" key="2">
    <source>
        <dbReference type="ARBA" id="ARBA00010989"/>
    </source>
</evidence>
<dbReference type="InterPro" id="IPR036188">
    <property type="entry name" value="FAD/NAD-bd_sf"/>
</dbReference>
<dbReference type="GO" id="GO:0050660">
    <property type="term" value="F:flavin adenine dinucleotide binding"/>
    <property type="evidence" value="ECO:0007669"/>
    <property type="project" value="InterPro"/>
</dbReference>
<comment type="caution">
    <text evidence="7">The sequence shown here is derived from an EMBL/GenBank/DDBJ whole genome shotgun (WGS) entry which is preliminary data.</text>
</comment>
<dbReference type="PANTHER" id="PTHR10961">
    <property type="entry name" value="PEROXISOMAL SARCOSINE OXIDASE"/>
    <property type="match status" value="1"/>
</dbReference>
<evidence type="ECO:0000256" key="1">
    <source>
        <dbReference type="ARBA" id="ARBA00001974"/>
    </source>
</evidence>
<dbReference type="Pfam" id="PF01266">
    <property type="entry name" value="DAO"/>
    <property type="match status" value="1"/>
</dbReference>
<reference evidence="7" key="1">
    <citation type="submission" date="2023-02" db="EMBL/GenBank/DDBJ databases">
        <title>Colletotrichum kahawae CIFC_Que2 genome sequencing and assembly.</title>
        <authorList>
            <person name="Baroncelli R."/>
        </authorList>
    </citation>
    <scope>NUCLEOTIDE SEQUENCE</scope>
    <source>
        <strain evidence="7">CIFC_Que2</strain>
    </source>
</reference>
<keyword evidence="4" id="KW-0274">FAD</keyword>
<comment type="similarity">
    <text evidence="2">Belongs to the MSOX/MTOX family.</text>
</comment>
<evidence type="ECO:0000313" key="7">
    <source>
        <dbReference type="EMBL" id="KAK2775305.1"/>
    </source>
</evidence>
<dbReference type="GO" id="GO:0008115">
    <property type="term" value="F:sarcosine oxidase activity"/>
    <property type="evidence" value="ECO:0007669"/>
    <property type="project" value="TreeGrafter"/>
</dbReference>
<accession>A0AAD9YPQ7</accession>
<dbReference type="InterPro" id="IPR006076">
    <property type="entry name" value="FAD-dep_OxRdtase"/>
</dbReference>
<gene>
    <name evidence="7" type="ORF">CKAH01_12815</name>
</gene>
<evidence type="ECO:0000256" key="3">
    <source>
        <dbReference type="ARBA" id="ARBA00022630"/>
    </source>
</evidence>
<evidence type="ECO:0000313" key="8">
    <source>
        <dbReference type="Proteomes" id="UP001281614"/>
    </source>
</evidence>
<feature type="domain" description="FAD dependent oxidoreductase" evidence="6">
    <location>
        <begin position="6"/>
        <end position="240"/>
    </location>
</feature>
<dbReference type="SUPFAM" id="SSF51905">
    <property type="entry name" value="FAD/NAD(P)-binding domain"/>
    <property type="match status" value="1"/>
</dbReference>
<evidence type="ECO:0000256" key="4">
    <source>
        <dbReference type="ARBA" id="ARBA00022827"/>
    </source>
</evidence>
<dbReference type="Gene3D" id="3.50.50.60">
    <property type="entry name" value="FAD/NAD(P)-binding domain"/>
    <property type="match status" value="3"/>
</dbReference>
<proteinExistence type="inferred from homology"/>
<dbReference type="GO" id="GO:0051698">
    <property type="term" value="F:saccharopine oxidase activity"/>
    <property type="evidence" value="ECO:0007669"/>
    <property type="project" value="TreeGrafter"/>
</dbReference>
<name>A0AAD9YPQ7_COLKA</name>
<dbReference type="EMBL" id="VYYT01000037">
    <property type="protein sequence ID" value="KAK2775305.1"/>
    <property type="molecule type" value="Genomic_DNA"/>
</dbReference>